<dbReference type="SMART" id="SM00345">
    <property type="entry name" value="HTH_GNTR"/>
    <property type="match status" value="1"/>
</dbReference>
<dbReference type="Proteomes" id="UP000450012">
    <property type="component" value="Unassembled WGS sequence"/>
</dbReference>
<evidence type="ECO:0000256" key="3">
    <source>
        <dbReference type="ARBA" id="ARBA00023163"/>
    </source>
</evidence>
<dbReference type="Gene3D" id="1.20.120.530">
    <property type="entry name" value="GntR ligand-binding domain-like"/>
    <property type="match status" value="1"/>
</dbReference>
<dbReference type="SMART" id="SM00895">
    <property type="entry name" value="FCD"/>
    <property type="match status" value="1"/>
</dbReference>
<dbReference type="GO" id="GO:0003677">
    <property type="term" value="F:DNA binding"/>
    <property type="evidence" value="ECO:0007669"/>
    <property type="project" value="UniProtKB-KW"/>
</dbReference>
<dbReference type="InterPro" id="IPR036390">
    <property type="entry name" value="WH_DNA-bd_sf"/>
</dbReference>
<dbReference type="InterPro" id="IPR011711">
    <property type="entry name" value="GntR_C"/>
</dbReference>
<keyword evidence="2" id="KW-0238">DNA-binding</keyword>
<dbReference type="Pfam" id="PF07729">
    <property type="entry name" value="FCD"/>
    <property type="match status" value="1"/>
</dbReference>
<sequence>MPTPESRNKSATKGLPEVIRDQLRYEILSGTLPVGTQLRQDALAERFQTSRLPVREALRQLESEGLVTYLRNRGAVVAGMEVDQICELLDIRVALECYAARIGVPNMVQHDIDQLTKILAAYNASESVAEWAEYNRRFHLALSAPANNRRLRRLIEEFCLNTDRYTHEMMSIATGKEGPQSDHYQILDACKQRDGEKVASLLEKHILETKHNLLATARIRSVESERGREAEPDLLALKGARLHS</sequence>
<organism evidence="5 6">
    <name type="scientific">Duganella rivi</name>
    <dbReference type="NCBI Taxonomy" id="2666083"/>
    <lineage>
        <taxon>Bacteria</taxon>
        <taxon>Pseudomonadati</taxon>
        <taxon>Pseudomonadota</taxon>
        <taxon>Betaproteobacteria</taxon>
        <taxon>Burkholderiales</taxon>
        <taxon>Oxalobacteraceae</taxon>
        <taxon>Telluria group</taxon>
        <taxon>Duganella</taxon>
    </lineage>
</organism>
<evidence type="ECO:0000256" key="2">
    <source>
        <dbReference type="ARBA" id="ARBA00023125"/>
    </source>
</evidence>
<dbReference type="PROSITE" id="PS50949">
    <property type="entry name" value="HTH_GNTR"/>
    <property type="match status" value="1"/>
</dbReference>
<keyword evidence="3" id="KW-0804">Transcription</keyword>
<name>A0A7X4GT11_9BURK</name>
<dbReference type="PANTHER" id="PTHR43537">
    <property type="entry name" value="TRANSCRIPTIONAL REGULATOR, GNTR FAMILY"/>
    <property type="match status" value="1"/>
</dbReference>
<dbReference type="Pfam" id="PF00392">
    <property type="entry name" value="GntR"/>
    <property type="match status" value="1"/>
</dbReference>
<evidence type="ECO:0000256" key="1">
    <source>
        <dbReference type="ARBA" id="ARBA00023015"/>
    </source>
</evidence>
<evidence type="ECO:0000313" key="5">
    <source>
        <dbReference type="EMBL" id="MYM69133.1"/>
    </source>
</evidence>
<dbReference type="InterPro" id="IPR036388">
    <property type="entry name" value="WH-like_DNA-bd_sf"/>
</dbReference>
<gene>
    <name evidence="5" type="ORF">GTP45_20140</name>
</gene>
<dbReference type="SUPFAM" id="SSF48008">
    <property type="entry name" value="GntR ligand-binding domain-like"/>
    <property type="match status" value="1"/>
</dbReference>
<keyword evidence="6" id="KW-1185">Reference proteome</keyword>
<dbReference type="SUPFAM" id="SSF46785">
    <property type="entry name" value="Winged helix' DNA-binding domain"/>
    <property type="match status" value="1"/>
</dbReference>
<dbReference type="GO" id="GO:0003700">
    <property type="term" value="F:DNA-binding transcription factor activity"/>
    <property type="evidence" value="ECO:0007669"/>
    <property type="project" value="InterPro"/>
</dbReference>
<dbReference type="CDD" id="cd07377">
    <property type="entry name" value="WHTH_GntR"/>
    <property type="match status" value="1"/>
</dbReference>
<dbReference type="PANTHER" id="PTHR43537:SF41">
    <property type="entry name" value="TRANSCRIPTIONAL REGULATORY PROTEIN"/>
    <property type="match status" value="1"/>
</dbReference>
<feature type="domain" description="HTH gntR-type" evidence="4">
    <location>
        <begin position="13"/>
        <end position="80"/>
    </location>
</feature>
<comment type="caution">
    <text evidence="5">The sequence shown here is derived from an EMBL/GenBank/DDBJ whole genome shotgun (WGS) entry which is preliminary data.</text>
</comment>
<evidence type="ECO:0000259" key="4">
    <source>
        <dbReference type="PROSITE" id="PS50949"/>
    </source>
</evidence>
<dbReference type="AlphaFoldDB" id="A0A7X4GT11"/>
<protein>
    <submittedName>
        <fullName evidence="5">FCD domain-containing protein</fullName>
    </submittedName>
</protein>
<dbReference type="Gene3D" id="1.10.10.10">
    <property type="entry name" value="Winged helix-like DNA-binding domain superfamily/Winged helix DNA-binding domain"/>
    <property type="match status" value="1"/>
</dbReference>
<dbReference type="InterPro" id="IPR008920">
    <property type="entry name" value="TF_FadR/GntR_C"/>
</dbReference>
<keyword evidence="1" id="KW-0805">Transcription regulation</keyword>
<evidence type="ECO:0000313" key="6">
    <source>
        <dbReference type="Proteomes" id="UP000450012"/>
    </source>
</evidence>
<proteinExistence type="predicted"/>
<dbReference type="EMBL" id="WWCK01000006">
    <property type="protein sequence ID" value="MYM69133.1"/>
    <property type="molecule type" value="Genomic_DNA"/>
</dbReference>
<reference evidence="5 6" key="1">
    <citation type="submission" date="2019-12" db="EMBL/GenBank/DDBJ databases">
        <title>Novel species isolated from a subtropical stream in China.</title>
        <authorList>
            <person name="Lu H."/>
        </authorList>
    </citation>
    <scope>NUCLEOTIDE SEQUENCE [LARGE SCALE GENOMIC DNA]</scope>
    <source>
        <strain evidence="5 6">FT55W</strain>
    </source>
</reference>
<dbReference type="InterPro" id="IPR000524">
    <property type="entry name" value="Tscrpt_reg_HTH_GntR"/>
</dbReference>
<dbReference type="PRINTS" id="PR00035">
    <property type="entry name" value="HTHGNTR"/>
</dbReference>
<accession>A0A7X4GT11</accession>